<dbReference type="EMBL" id="PJEX01000709">
    <property type="protein sequence ID" value="TKW48810.1"/>
    <property type="molecule type" value="Genomic_DNA"/>
</dbReference>
<feature type="region of interest" description="Disordered" evidence="1">
    <location>
        <begin position="107"/>
        <end position="160"/>
    </location>
</feature>
<evidence type="ECO:0000256" key="1">
    <source>
        <dbReference type="SAM" id="MobiDB-lite"/>
    </source>
</evidence>
<evidence type="ECO:0000313" key="2">
    <source>
        <dbReference type="EMBL" id="TKW48810.1"/>
    </source>
</evidence>
<name>A0A4U6X0E5_9PEZI</name>
<proteinExistence type="predicted"/>
<sequence length="357" mass="38889">MAGLRELDGSRVSPRTFAMPGWAGSSRGVIPEDPDLLDACCSLHVRTRSNWLDLGRLSSAALRSSISSIVSSQSLASRACFSASAALINIDRRRAVISRASTQSPSDFFSARITPMPDMSATTENPSPQSPRAAELANSNLVPRSDLAPRDTSATSSSPSSTIFLASSGVRFLHSIHPSAPLSLRILIPRLWRHSKSTSNNLSRREICMVNTHRTAEARHHGSRPNRSQMPPVDLCCSRTTFSGSPKLCVSNRTTSIVLIVSQPGRTTVRWVSLAIFGCKSKGPAWRLMPTWFSDGSSSLLRQNNGLSTTSAIPESNMLNSIGIRRSGRSRRRFWSSFILNGARSAGNRKREANRLD</sequence>
<dbReference type="AlphaFoldDB" id="A0A4U6X0E5"/>
<evidence type="ECO:0000313" key="3">
    <source>
        <dbReference type="Proteomes" id="UP000310108"/>
    </source>
</evidence>
<comment type="caution">
    <text evidence="2">The sequence shown here is derived from an EMBL/GenBank/DDBJ whole genome shotgun (WGS) entry which is preliminary data.</text>
</comment>
<reference evidence="2 3" key="1">
    <citation type="journal article" date="2019" name="PLoS ONE">
        <title>Comparative genome analysis indicates high evolutionary potential of pathogenicity genes in Colletotrichum tanaceti.</title>
        <authorList>
            <person name="Lelwala R.V."/>
            <person name="Korhonen P.K."/>
            <person name="Young N.D."/>
            <person name="Scott J.B."/>
            <person name="Ades P.A."/>
            <person name="Gasser R.B."/>
            <person name="Taylor P.W.J."/>
        </authorList>
    </citation>
    <scope>NUCLEOTIDE SEQUENCE [LARGE SCALE GENOMIC DNA]</scope>
    <source>
        <strain evidence="2">BRIP57314</strain>
    </source>
</reference>
<protein>
    <submittedName>
        <fullName evidence="2">Uncharacterized protein</fullName>
    </submittedName>
</protein>
<dbReference type="Proteomes" id="UP000310108">
    <property type="component" value="Unassembled WGS sequence"/>
</dbReference>
<gene>
    <name evidence="2" type="ORF">CTA1_7322</name>
</gene>
<organism evidence="2 3">
    <name type="scientific">Colletotrichum tanaceti</name>
    <dbReference type="NCBI Taxonomy" id="1306861"/>
    <lineage>
        <taxon>Eukaryota</taxon>
        <taxon>Fungi</taxon>
        <taxon>Dikarya</taxon>
        <taxon>Ascomycota</taxon>
        <taxon>Pezizomycotina</taxon>
        <taxon>Sordariomycetes</taxon>
        <taxon>Hypocreomycetidae</taxon>
        <taxon>Glomerellales</taxon>
        <taxon>Glomerellaceae</taxon>
        <taxon>Colletotrichum</taxon>
        <taxon>Colletotrichum destructivum species complex</taxon>
    </lineage>
</organism>
<keyword evidence="3" id="KW-1185">Reference proteome</keyword>
<accession>A0A4U6X0E5</accession>